<gene>
    <name evidence="2" type="ORF">BPP43_00930</name>
</gene>
<dbReference type="GeneID" id="56438998"/>
<dbReference type="EMBL" id="CP002873">
    <property type="protein sequence ID" value="AGA65544.1"/>
    <property type="molecule type" value="Genomic_DNA"/>
</dbReference>
<keyword evidence="3" id="KW-1185">Reference proteome</keyword>
<feature type="chain" id="PRO_5017281758" description="Serpentine_recp domain containing protein" evidence="1">
    <location>
        <begin position="21"/>
        <end position="256"/>
    </location>
</feature>
<accession>A0A3B6VK63</accession>
<evidence type="ECO:0000256" key="1">
    <source>
        <dbReference type="SAM" id="SignalP"/>
    </source>
</evidence>
<feature type="signal peptide" evidence="1">
    <location>
        <begin position="1"/>
        <end position="20"/>
    </location>
</feature>
<name>A0A3B6VK63_BRAPL</name>
<dbReference type="AlphaFoldDB" id="A0A3B6VK63"/>
<dbReference type="RefSeq" id="WP_013243377.1">
    <property type="nucleotide sequence ID" value="NC_019908.1"/>
</dbReference>
<keyword evidence="1" id="KW-0732">Signal</keyword>
<reference evidence="2 3" key="1">
    <citation type="journal article" date="2013" name="Genome Announc.">
        <title>Complete Genome Sequence of the Porcine Strain Brachyspira pilosicoli P43/6/78(T.).</title>
        <authorList>
            <person name="Lin C."/>
            <person name="den Bakker H.C."/>
            <person name="Suzuki H."/>
            <person name="Lefebure T."/>
            <person name="Ponnala L."/>
            <person name="Sun Q."/>
            <person name="Stanhope M.J."/>
            <person name="Wiedmann M."/>
            <person name="Duhamel G.E."/>
        </authorList>
    </citation>
    <scope>NUCLEOTIDE SEQUENCE [LARGE SCALE GENOMIC DNA]</scope>
    <source>
        <strain evidence="2 3">P43/6/78</strain>
    </source>
</reference>
<protein>
    <recommendedName>
        <fullName evidence="4">Serpentine_recp domain containing protein</fullName>
    </recommendedName>
</protein>
<evidence type="ECO:0000313" key="3">
    <source>
        <dbReference type="Proteomes" id="UP000010793"/>
    </source>
</evidence>
<organism evidence="2 3">
    <name type="scientific">Brachyspira pilosicoli P43/6/78</name>
    <dbReference type="NCBI Taxonomy" id="1042417"/>
    <lineage>
        <taxon>Bacteria</taxon>
        <taxon>Pseudomonadati</taxon>
        <taxon>Spirochaetota</taxon>
        <taxon>Spirochaetia</taxon>
        <taxon>Brachyspirales</taxon>
        <taxon>Brachyspiraceae</taxon>
        <taxon>Brachyspira</taxon>
    </lineage>
</organism>
<dbReference type="Proteomes" id="UP000010793">
    <property type="component" value="Chromosome"/>
</dbReference>
<evidence type="ECO:0000313" key="2">
    <source>
        <dbReference type="EMBL" id="AGA65544.1"/>
    </source>
</evidence>
<dbReference type="KEGG" id="bpip:BPP43_00930"/>
<evidence type="ECO:0008006" key="4">
    <source>
        <dbReference type="Google" id="ProtNLM"/>
    </source>
</evidence>
<sequence length="256" mass="29255">MRFFKILIIMLALSYINAFAKNSLEIGIFVPLGIGVGINQYSLTNENPTQQQETNFNNIVKKENRKSGVGFDSGVLLNIGYRFNINRDMSFSLLGEIGYSHDEFSFFRGDDNNKNTSVYMFESIVFGIYPKLNWKKFSFGLAGGVKVPLYVRSVSSYYNYTKNEIDRNIENYNAFQVKNIFNIPVIPYIKFSVDYTIYTDKKINFVLGGYVGYDFGVSLKTPLLNNQNANLTKLMKQNISSFDIGFQVGIKILPNY</sequence>
<proteinExistence type="predicted"/>